<name>A0AAE0I5Q7_9PEZI</name>
<reference evidence="2" key="1">
    <citation type="journal article" date="2023" name="Mol. Phylogenet. Evol.">
        <title>Genome-scale phylogeny and comparative genomics of the fungal order Sordariales.</title>
        <authorList>
            <person name="Hensen N."/>
            <person name="Bonometti L."/>
            <person name="Westerberg I."/>
            <person name="Brannstrom I.O."/>
            <person name="Guillou S."/>
            <person name="Cros-Aarteil S."/>
            <person name="Calhoun S."/>
            <person name="Haridas S."/>
            <person name="Kuo A."/>
            <person name="Mondo S."/>
            <person name="Pangilinan J."/>
            <person name="Riley R."/>
            <person name="LaButti K."/>
            <person name="Andreopoulos B."/>
            <person name="Lipzen A."/>
            <person name="Chen C."/>
            <person name="Yan M."/>
            <person name="Daum C."/>
            <person name="Ng V."/>
            <person name="Clum A."/>
            <person name="Steindorff A."/>
            <person name="Ohm R.A."/>
            <person name="Martin F."/>
            <person name="Silar P."/>
            <person name="Natvig D.O."/>
            <person name="Lalanne C."/>
            <person name="Gautier V."/>
            <person name="Ament-Velasquez S.L."/>
            <person name="Kruys A."/>
            <person name="Hutchinson M.I."/>
            <person name="Powell A.J."/>
            <person name="Barry K."/>
            <person name="Miller A.N."/>
            <person name="Grigoriev I.V."/>
            <person name="Debuchy R."/>
            <person name="Gladieux P."/>
            <person name="Hiltunen Thoren M."/>
            <person name="Johannesson H."/>
        </authorList>
    </citation>
    <scope>NUCLEOTIDE SEQUENCE</scope>
    <source>
        <strain evidence="2">CBS 118394</strain>
    </source>
</reference>
<proteinExistence type="predicted"/>
<dbReference type="PANTHER" id="PTHR40462:SF1">
    <property type="entry name" value="EXPRESSED PROTEIN"/>
    <property type="match status" value="1"/>
</dbReference>
<evidence type="ECO:0000313" key="2">
    <source>
        <dbReference type="EMBL" id="KAK3319089.1"/>
    </source>
</evidence>
<evidence type="ECO:0008006" key="4">
    <source>
        <dbReference type="Google" id="ProtNLM"/>
    </source>
</evidence>
<dbReference type="Proteomes" id="UP001283341">
    <property type="component" value="Unassembled WGS sequence"/>
</dbReference>
<accession>A0AAE0I5Q7</accession>
<feature type="region of interest" description="Disordered" evidence="1">
    <location>
        <begin position="1"/>
        <end position="79"/>
    </location>
</feature>
<evidence type="ECO:0000313" key="3">
    <source>
        <dbReference type="Proteomes" id="UP001283341"/>
    </source>
</evidence>
<keyword evidence="3" id="KW-1185">Reference proteome</keyword>
<reference evidence="2" key="2">
    <citation type="submission" date="2023-06" db="EMBL/GenBank/DDBJ databases">
        <authorList>
            <consortium name="Lawrence Berkeley National Laboratory"/>
            <person name="Haridas S."/>
            <person name="Hensen N."/>
            <person name="Bonometti L."/>
            <person name="Westerberg I."/>
            <person name="Brannstrom I.O."/>
            <person name="Guillou S."/>
            <person name="Cros-Aarteil S."/>
            <person name="Calhoun S."/>
            <person name="Kuo A."/>
            <person name="Mondo S."/>
            <person name="Pangilinan J."/>
            <person name="Riley R."/>
            <person name="Labutti K."/>
            <person name="Andreopoulos B."/>
            <person name="Lipzen A."/>
            <person name="Chen C."/>
            <person name="Yanf M."/>
            <person name="Daum C."/>
            <person name="Ng V."/>
            <person name="Clum A."/>
            <person name="Steindorff A."/>
            <person name="Ohm R."/>
            <person name="Martin F."/>
            <person name="Silar P."/>
            <person name="Natvig D."/>
            <person name="Lalanne C."/>
            <person name="Gautier V."/>
            <person name="Ament-Velasquez S.L."/>
            <person name="Kruys A."/>
            <person name="Hutchinson M.I."/>
            <person name="Powell A.J."/>
            <person name="Barry K."/>
            <person name="Miller A.N."/>
            <person name="Grigoriev I.V."/>
            <person name="Debuchy R."/>
            <person name="Gladieux P."/>
            <person name="Thoren M.H."/>
            <person name="Johannesson H."/>
        </authorList>
    </citation>
    <scope>NUCLEOTIDE SEQUENCE</scope>
    <source>
        <strain evidence="2">CBS 118394</strain>
    </source>
</reference>
<dbReference type="AlphaFoldDB" id="A0AAE0I5Q7"/>
<sequence length="136" mass="14466">MDFINKIASQASGDKKPEGQHQESSGAGGLLGKLGNLAGNSGHDNQQSGSSSGGGGFMDKLNGLAGGGKESEKNEDLLDKGIDFVQEKVLKQGPQDNESAAEQAKDEQISDFIRDQYKKNLGNDFPIKDKEHKFGQ</sequence>
<dbReference type="EMBL" id="JAUEDM010000004">
    <property type="protein sequence ID" value="KAK3319089.1"/>
    <property type="molecule type" value="Genomic_DNA"/>
</dbReference>
<organism evidence="2 3">
    <name type="scientific">Apodospora peruviana</name>
    <dbReference type="NCBI Taxonomy" id="516989"/>
    <lineage>
        <taxon>Eukaryota</taxon>
        <taxon>Fungi</taxon>
        <taxon>Dikarya</taxon>
        <taxon>Ascomycota</taxon>
        <taxon>Pezizomycotina</taxon>
        <taxon>Sordariomycetes</taxon>
        <taxon>Sordariomycetidae</taxon>
        <taxon>Sordariales</taxon>
        <taxon>Lasiosphaeriaceae</taxon>
        <taxon>Apodospora</taxon>
    </lineage>
</organism>
<gene>
    <name evidence="2" type="ORF">B0H66DRAFT_256728</name>
</gene>
<feature type="compositionally biased region" description="Basic and acidic residues" evidence="1">
    <location>
        <begin position="69"/>
        <end position="79"/>
    </location>
</feature>
<comment type="caution">
    <text evidence="2">The sequence shown here is derived from an EMBL/GenBank/DDBJ whole genome shotgun (WGS) entry which is preliminary data.</text>
</comment>
<evidence type="ECO:0000256" key="1">
    <source>
        <dbReference type="SAM" id="MobiDB-lite"/>
    </source>
</evidence>
<feature type="compositionally biased region" description="Low complexity" evidence="1">
    <location>
        <begin position="33"/>
        <end position="50"/>
    </location>
</feature>
<dbReference type="PANTHER" id="PTHR40462">
    <property type="entry name" value="CHROMOSOME 1, WHOLE GENOME SHOTGUN SEQUENCE"/>
    <property type="match status" value="1"/>
</dbReference>
<protein>
    <recommendedName>
        <fullName evidence="4">DNA damage-responsive protein 48</fullName>
    </recommendedName>
</protein>